<accession>A0A565CU32</accession>
<dbReference type="PANTHER" id="PTHR15454">
    <property type="entry name" value="NISCHARIN RELATED"/>
    <property type="match status" value="1"/>
</dbReference>
<proteinExistence type="predicted"/>
<dbReference type="InterPro" id="IPR001611">
    <property type="entry name" value="Leu-rich_rpt"/>
</dbReference>
<dbReference type="InterPro" id="IPR025875">
    <property type="entry name" value="Leu-rich_rpt_4"/>
</dbReference>
<dbReference type="SUPFAM" id="SSF52058">
    <property type="entry name" value="L domain-like"/>
    <property type="match status" value="1"/>
</dbReference>
<dbReference type="Gene3D" id="3.80.10.10">
    <property type="entry name" value="Ribonuclease Inhibitor"/>
    <property type="match status" value="3"/>
</dbReference>
<dbReference type="Proteomes" id="UP000489600">
    <property type="component" value="Unassembled WGS sequence"/>
</dbReference>
<dbReference type="GO" id="GO:0005737">
    <property type="term" value="C:cytoplasm"/>
    <property type="evidence" value="ECO:0007669"/>
    <property type="project" value="TreeGrafter"/>
</dbReference>
<protein>
    <recommendedName>
        <fullName evidence="5">Protein phosphatase 1 regulatory subunit 7</fullName>
    </recommendedName>
</protein>
<dbReference type="SMART" id="SM00365">
    <property type="entry name" value="LRR_SD22"/>
    <property type="match status" value="11"/>
</dbReference>
<dbReference type="SMART" id="SM00369">
    <property type="entry name" value="LRR_TYP"/>
    <property type="match status" value="5"/>
</dbReference>
<evidence type="ECO:0000313" key="3">
    <source>
        <dbReference type="EMBL" id="VVB17092.1"/>
    </source>
</evidence>
<evidence type="ECO:0000256" key="2">
    <source>
        <dbReference type="ARBA" id="ARBA00022737"/>
    </source>
</evidence>
<evidence type="ECO:0008006" key="5">
    <source>
        <dbReference type="Google" id="ProtNLM"/>
    </source>
</evidence>
<dbReference type="FunFam" id="3.80.10.10:FF:000579">
    <property type="entry name" value="Protein phosphatase 1 regulatory subunit 7"/>
    <property type="match status" value="1"/>
</dbReference>
<dbReference type="AlphaFoldDB" id="A0A565CU32"/>
<dbReference type="InterPro" id="IPR003591">
    <property type="entry name" value="Leu-rich_rpt_typical-subtyp"/>
</dbReference>
<dbReference type="OrthoDB" id="266138at2759"/>
<dbReference type="FunFam" id="3.80.10.10:FF:000326">
    <property type="entry name" value="Protein phosphatase 1 regulatory inhibitor subunit PPP1R7 homolog"/>
    <property type="match status" value="1"/>
</dbReference>
<sequence length="318" mass="35792">MEIDDSGSVLDLTSYQLHSLDTVELPPTLTELDLTANRLSGLDSRISQLSMLKKLSLRQNLIDDSGVEPLSRWEALSDLEELVLRDNKLAKVPDISIFAKLLVFDVSFNEITSLQGLSKASSTVKELYVSKNEVNKIMEIEHLNDLQILELGSNRLRVMENMENFTRLEELWLGRNRIKVVDLCGLNCIKKISLQSNRLTSMKGFEDCIALEELYLSHNGISKMEGLSALVNLRVLDVSNNKLTSVDDIQNLTKLEDLWLNDNQIESLEAITESVAGSKEKLTTIYLENNPCAKSSDYVAVVRQIFPNVEQIDSNLFA</sequence>
<name>A0A565CU32_9BRAS</name>
<dbReference type="FunFam" id="3.80.10.10:FF:000312">
    <property type="entry name" value="Protein phosphatases pp1 regulatory subunit, putative"/>
    <property type="match status" value="1"/>
</dbReference>
<dbReference type="Pfam" id="PF12799">
    <property type="entry name" value="LRR_4"/>
    <property type="match status" value="1"/>
</dbReference>
<gene>
    <name evidence="3" type="ORF">ANE_LOCUS27536</name>
</gene>
<dbReference type="Pfam" id="PF13516">
    <property type="entry name" value="LRR_6"/>
    <property type="match status" value="1"/>
</dbReference>
<reference evidence="3" key="1">
    <citation type="submission" date="2019-07" db="EMBL/GenBank/DDBJ databases">
        <authorList>
            <person name="Dittberner H."/>
        </authorList>
    </citation>
    <scope>NUCLEOTIDE SEQUENCE [LARGE SCALE GENOMIC DNA]</scope>
</reference>
<keyword evidence="4" id="KW-1185">Reference proteome</keyword>
<dbReference type="PRINTS" id="PR00019">
    <property type="entry name" value="LEURICHRPT"/>
</dbReference>
<organism evidence="3 4">
    <name type="scientific">Arabis nemorensis</name>
    <dbReference type="NCBI Taxonomy" id="586526"/>
    <lineage>
        <taxon>Eukaryota</taxon>
        <taxon>Viridiplantae</taxon>
        <taxon>Streptophyta</taxon>
        <taxon>Embryophyta</taxon>
        <taxon>Tracheophyta</taxon>
        <taxon>Spermatophyta</taxon>
        <taxon>Magnoliopsida</taxon>
        <taxon>eudicotyledons</taxon>
        <taxon>Gunneridae</taxon>
        <taxon>Pentapetalae</taxon>
        <taxon>rosids</taxon>
        <taxon>malvids</taxon>
        <taxon>Brassicales</taxon>
        <taxon>Brassicaceae</taxon>
        <taxon>Arabideae</taxon>
        <taxon>Arabis</taxon>
    </lineage>
</organism>
<dbReference type="EMBL" id="CABITT030000008">
    <property type="protein sequence ID" value="VVB17092.1"/>
    <property type="molecule type" value="Genomic_DNA"/>
</dbReference>
<keyword evidence="1" id="KW-0433">Leucine-rich repeat</keyword>
<evidence type="ECO:0000256" key="1">
    <source>
        <dbReference type="ARBA" id="ARBA00022614"/>
    </source>
</evidence>
<evidence type="ECO:0000313" key="4">
    <source>
        <dbReference type="Proteomes" id="UP000489600"/>
    </source>
</evidence>
<dbReference type="PANTHER" id="PTHR15454:SF56">
    <property type="entry name" value="PROTEIN PHOSPHATASE 1 REGULATORY SUBUNIT 7-RELATED"/>
    <property type="match status" value="1"/>
</dbReference>
<dbReference type="InterPro" id="IPR032675">
    <property type="entry name" value="LRR_dom_sf"/>
</dbReference>
<dbReference type="PROSITE" id="PS51450">
    <property type="entry name" value="LRR"/>
    <property type="match status" value="3"/>
</dbReference>
<comment type="caution">
    <text evidence="3">The sequence shown here is derived from an EMBL/GenBank/DDBJ whole genome shotgun (WGS) entry which is preliminary data.</text>
</comment>
<keyword evidence="2" id="KW-0677">Repeat</keyword>